<protein>
    <submittedName>
        <fullName evidence="2">Uncharacterized protein</fullName>
    </submittedName>
</protein>
<dbReference type="EMBL" id="BAAANS010000018">
    <property type="protein sequence ID" value="GAA2099289.1"/>
    <property type="molecule type" value="Genomic_DNA"/>
</dbReference>
<reference evidence="3" key="1">
    <citation type="journal article" date="2019" name="Int. J. Syst. Evol. Microbiol.">
        <title>The Global Catalogue of Microorganisms (GCM) 10K type strain sequencing project: providing services to taxonomists for standard genome sequencing and annotation.</title>
        <authorList>
            <consortium name="The Broad Institute Genomics Platform"/>
            <consortium name="The Broad Institute Genome Sequencing Center for Infectious Disease"/>
            <person name="Wu L."/>
            <person name="Ma J."/>
        </authorList>
    </citation>
    <scope>NUCLEOTIDE SEQUENCE [LARGE SCALE GENOMIC DNA]</scope>
    <source>
        <strain evidence="3">JCM 14559</strain>
    </source>
</reference>
<name>A0ABP5IER7_9ACTN</name>
<evidence type="ECO:0000313" key="3">
    <source>
        <dbReference type="Proteomes" id="UP001500897"/>
    </source>
</evidence>
<comment type="caution">
    <text evidence="2">The sequence shown here is derived from an EMBL/GenBank/DDBJ whole genome shotgun (WGS) entry which is preliminary data.</text>
</comment>
<accession>A0ABP5IER7</accession>
<feature type="compositionally biased region" description="Low complexity" evidence="1">
    <location>
        <begin position="71"/>
        <end position="87"/>
    </location>
</feature>
<proteinExistence type="predicted"/>
<evidence type="ECO:0000313" key="2">
    <source>
        <dbReference type="EMBL" id="GAA2099289.1"/>
    </source>
</evidence>
<evidence type="ECO:0000256" key="1">
    <source>
        <dbReference type="SAM" id="MobiDB-lite"/>
    </source>
</evidence>
<dbReference type="Proteomes" id="UP001500897">
    <property type="component" value="Unassembled WGS sequence"/>
</dbReference>
<gene>
    <name evidence="2" type="ORF">GCM10009759_31010</name>
</gene>
<sequence>MAAAGVPDLEAVPAEHRDQGGGHAVVVLDQEQAHRVPFPAVFVRVRFGVFVRVRSGGAADRFGHVRSFRGAGRPAAAAPAPSRRNGAILASMPIRRHPVNRDGRSVTQPVSATRRLPGVAEP</sequence>
<keyword evidence="3" id="KW-1185">Reference proteome</keyword>
<feature type="region of interest" description="Disordered" evidence="1">
    <location>
        <begin position="1"/>
        <end position="20"/>
    </location>
</feature>
<organism evidence="2 3">
    <name type="scientific">Kitasatospora saccharophila</name>
    <dbReference type="NCBI Taxonomy" id="407973"/>
    <lineage>
        <taxon>Bacteria</taxon>
        <taxon>Bacillati</taxon>
        <taxon>Actinomycetota</taxon>
        <taxon>Actinomycetes</taxon>
        <taxon>Kitasatosporales</taxon>
        <taxon>Streptomycetaceae</taxon>
        <taxon>Kitasatospora</taxon>
    </lineage>
</organism>
<feature type="region of interest" description="Disordered" evidence="1">
    <location>
        <begin position="71"/>
        <end position="122"/>
    </location>
</feature>